<evidence type="ECO:0000256" key="8">
    <source>
        <dbReference type="ARBA" id="ARBA00023315"/>
    </source>
</evidence>
<keyword evidence="8" id="KW-0012">Acyltransferase</keyword>
<keyword evidence="3" id="KW-0808">Transferase</keyword>
<dbReference type="GO" id="GO:0016020">
    <property type="term" value="C:membrane"/>
    <property type="evidence" value="ECO:0007669"/>
    <property type="project" value="UniProtKB-SubCell"/>
</dbReference>
<dbReference type="GO" id="GO:0016746">
    <property type="term" value="F:acyltransferase activity"/>
    <property type="evidence" value="ECO:0007669"/>
    <property type="project" value="UniProtKB-KW"/>
</dbReference>
<name>A0A0L0VZE5_9BASI</name>
<evidence type="ECO:0000259" key="10">
    <source>
        <dbReference type="Pfam" id="PF01553"/>
    </source>
</evidence>
<evidence type="ECO:0000256" key="3">
    <source>
        <dbReference type="ARBA" id="ARBA00022679"/>
    </source>
</evidence>
<keyword evidence="6" id="KW-0443">Lipid metabolism</keyword>
<keyword evidence="4 9" id="KW-0812">Transmembrane</keyword>
<comment type="caution">
    <text evidence="11">The sequence shown here is derived from an EMBL/GenBank/DDBJ whole genome shotgun (WGS) entry which is preliminary data.</text>
</comment>
<dbReference type="GO" id="GO:0006629">
    <property type="term" value="P:lipid metabolic process"/>
    <property type="evidence" value="ECO:0007669"/>
    <property type="project" value="UniProtKB-KW"/>
</dbReference>
<gene>
    <name evidence="11" type="ORF">PSTG_02136</name>
</gene>
<organism evidence="11 12">
    <name type="scientific">Puccinia striiformis f. sp. tritici PST-78</name>
    <dbReference type="NCBI Taxonomy" id="1165861"/>
    <lineage>
        <taxon>Eukaryota</taxon>
        <taxon>Fungi</taxon>
        <taxon>Dikarya</taxon>
        <taxon>Basidiomycota</taxon>
        <taxon>Pucciniomycotina</taxon>
        <taxon>Pucciniomycetes</taxon>
        <taxon>Pucciniales</taxon>
        <taxon>Pucciniaceae</taxon>
        <taxon>Puccinia</taxon>
    </lineage>
</organism>
<keyword evidence="7 9" id="KW-0472">Membrane</keyword>
<evidence type="ECO:0000313" key="11">
    <source>
        <dbReference type="EMBL" id="KNF04651.1"/>
    </source>
</evidence>
<evidence type="ECO:0000256" key="1">
    <source>
        <dbReference type="ARBA" id="ARBA00004370"/>
    </source>
</evidence>
<dbReference type="Pfam" id="PF01553">
    <property type="entry name" value="Acyltransferase"/>
    <property type="match status" value="1"/>
</dbReference>
<dbReference type="SUPFAM" id="SSF69593">
    <property type="entry name" value="Glycerol-3-phosphate (1)-acyltransferase"/>
    <property type="match status" value="1"/>
</dbReference>
<dbReference type="InterPro" id="IPR002123">
    <property type="entry name" value="Plipid/glycerol_acylTrfase"/>
</dbReference>
<dbReference type="OrthoDB" id="272512at2759"/>
<evidence type="ECO:0000256" key="9">
    <source>
        <dbReference type="SAM" id="Phobius"/>
    </source>
</evidence>
<reference evidence="12" key="1">
    <citation type="submission" date="2014-03" db="EMBL/GenBank/DDBJ databases">
        <title>The Genome Sequence of Puccinia striiformis f. sp. tritici PST-78.</title>
        <authorList>
            <consortium name="The Broad Institute Genome Sequencing Platform"/>
            <person name="Cuomo C."/>
            <person name="Hulbert S."/>
            <person name="Chen X."/>
            <person name="Walker B."/>
            <person name="Young S.K."/>
            <person name="Zeng Q."/>
            <person name="Gargeya S."/>
            <person name="Fitzgerald M."/>
            <person name="Haas B."/>
            <person name="Abouelleil A."/>
            <person name="Alvarado L."/>
            <person name="Arachchi H.M."/>
            <person name="Berlin A.M."/>
            <person name="Chapman S.B."/>
            <person name="Goldberg J."/>
            <person name="Griggs A."/>
            <person name="Gujja S."/>
            <person name="Hansen M."/>
            <person name="Howarth C."/>
            <person name="Imamovic A."/>
            <person name="Larimer J."/>
            <person name="McCowan C."/>
            <person name="Montmayeur A."/>
            <person name="Murphy C."/>
            <person name="Neiman D."/>
            <person name="Pearson M."/>
            <person name="Priest M."/>
            <person name="Roberts A."/>
            <person name="Saif S."/>
            <person name="Shea T."/>
            <person name="Sisk P."/>
            <person name="Sykes S."/>
            <person name="Wortman J."/>
            <person name="Nusbaum C."/>
            <person name="Birren B."/>
        </authorList>
    </citation>
    <scope>NUCLEOTIDE SEQUENCE [LARGE SCALE GENOMIC DNA]</scope>
    <source>
        <strain evidence="12">race PST-78</strain>
    </source>
</reference>
<dbReference type="PANTHER" id="PTHR23063">
    <property type="entry name" value="PHOSPHOLIPID ACYLTRANSFERASE"/>
    <property type="match status" value="1"/>
</dbReference>
<evidence type="ECO:0000256" key="4">
    <source>
        <dbReference type="ARBA" id="ARBA00022692"/>
    </source>
</evidence>
<evidence type="ECO:0000256" key="7">
    <source>
        <dbReference type="ARBA" id="ARBA00023136"/>
    </source>
</evidence>
<proteinExistence type="inferred from homology"/>
<comment type="subcellular location">
    <subcellularLocation>
        <location evidence="1">Membrane</location>
    </subcellularLocation>
</comment>
<sequence length="357" mass="40410">MEKFSTWRDPSTGLAPFVYPLPPLSTFQLPRITWILLLPLALFRTLALILLALLFFIVKSLVWVVSIFSVKFHSVIQFYWTSLIARISLYILGFIQLPRDPPFSHRTSSQKLISNTPRPGDLLVSNWSSYVDILYLGYLYNPIFILPVLKDEDNDVKTNEAIIEGFEIKTLLEMIARSGHPPTTTKSKTTKPKTLMDCILESKRSNQPLIVFPEGTTSNNRALLKPAKLTEKSLGKQVRGGVGKVRVFCLAIKHETPTVFKNSITIPIPTTPLNLPHIIQANVIPTILPFPIFLNRSIIVKFPKNNFIEFNSDSSQLRESLDSSFDSISQISKLKITNQINSTHKIGFLNYARSRKS</sequence>
<feature type="domain" description="Phospholipid/glycerol acyltransferase" evidence="10">
    <location>
        <begin position="119"/>
        <end position="226"/>
    </location>
</feature>
<accession>A0A0L0VZE5</accession>
<dbReference type="EMBL" id="AJIL01000011">
    <property type="protein sequence ID" value="KNF04651.1"/>
    <property type="molecule type" value="Genomic_DNA"/>
</dbReference>
<dbReference type="STRING" id="1165861.A0A0L0VZE5"/>
<comment type="similarity">
    <text evidence="2">Belongs to the 1-acyl-sn-glycerol-3-phosphate acyltransferase family.</text>
</comment>
<evidence type="ECO:0000256" key="2">
    <source>
        <dbReference type="ARBA" id="ARBA00008655"/>
    </source>
</evidence>
<keyword evidence="5 9" id="KW-1133">Transmembrane helix</keyword>
<dbReference type="Proteomes" id="UP000054564">
    <property type="component" value="Unassembled WGS sequence"/>
</dbReference>
<evidence type="ECO:0000256" key="6">
    <source>
        <dbReference type="ARBA" id="ARBA00023098"/>
    </source>
</evidence>
<protein>
    <recommendedName>
        <fullName evidence="10">Phospholipid/glycerol acyltransferase domain-containing protein</fullName>
    </recommendedName>
</protein>
<feature type="transmembrane region" description="Helical" evidence="9">
    <location>
        <begin position="34"/>
        <end position="58"/>
    </location>
</feature>
<evidence type="ECO:0000313" key="12">
    <source>
        <dbReference type="Proteomes" id="UP000054564"/>
    </source>
</evidence>
<keyword evidence="12" id="KW-1185">Reference proteome</keyword>
<feature type="transmembrane region" description="Helical" evidence="9">
    <location>
        <begin position="78"/>
        <end position="97"/>
    </location>
</feature>
<dbReference type="AlphaFoldDB" id="A0A0L0VZE5"/>
<evidence type="ECO:0000256" key="5">
    <source>
        <dbReference type="ARBA" id="ARBA00022989"/>
    </source>
</evidence>
<dbReference type="PANTHER" id="PTHR23063:SF60">
    <property type="entry name" value="LYSOPHOSPHATIDIC ACID:OLEOYL-COA ACYLTRANSFERASE 1"/>
    <property type="match status" value="1"/>
</dbReference>